<dbReference type="GO" id="GO:0003677">
    <property type="term" value="F:DNA binding"/>
    <property type="evidence" value="ECO:0007669"/>
    <property type="project" value="UniProtKB-KW"/>
</dbReference>
<evidence type="ECO:0000259" key="3">
    <source>
        <dbReference type="PROSITE" id="PS50110"/>
    </source>
</evidence>
<name>A0A372NN85_9SPHI</name>
<protein>
    <submittedName>
        <fullName evidence="4">DNA-binding response regulator</fullName>
    </submittedName>
</protein>
<gene>
    <name evidence="4" type="ORF">D0C36_22815</name>
</gene>
<dbReference type="RefSeq" id="WP_117394044.1">
    <property type="nucleotide sequence ID" value="NZ_QWDC01000005.1"/>
</dbReference>
<evidence type="ECO:0000256" key="2">
    <source>
        <dbReference type="PROSITE-ProRule" id="PRU00169"/>
    </source>
</evidence>
<dbReference type="InterPro" id="IPR001789">
    <property type="entry name" value="Sig_transdc_resp-reg_receiver"/>
</dbReference>
<dbReference type="GO" id="GO:0000160">
    <property type="term" value="P:phosphorelay signal transduction system"/>
    <property type="evidence" value="ECO:0007669"/>
    <property type="project" value="InterPro"/>
</dbReference>
<evidence type="ECO:0000256" key="1">
    <source>
        <dbReference type="ARBA" id="ARBA00022553"/>
    </source>
</evidence>
<accession>A0A372NN85</accession>
<keyword evidence="5" id="KW-1185">Reference proteome</keyword>
<dbReference type="PANTHER" id="PTHR44591:SF3">
    <property type="entry name" value="RESPONSE REGULATORY DOMAIN-CONTAINING PROTEIN"/>
    <property type="match status" value="1"/>
</dbReference>
<proteinExistence type="predicted"/>
<dbReference type="Pfam" id="PF00072">
    <property type="entry name" value="Response_reg"/>
    <property type="match status" value="1"/>
</dbReference>
<dbReference type="InterPro" id="IPR011006">
    <property type="entry name" value="CheY-like_superfamily"/>
</dbReference>
<dbReference type="PANTHER" id="PTHR44591">
    <property type="entry name" value="STRESS RESPONSE REGULATOR PROTEIN 1"/>
    <property type="match status" value="1"/>
</dbReference>
<keyword evidence="1 2" id="KW-0597">Phosphoprotein</keyword>
<dbReference type="SUPFAM" id="SSF52172">
    <property type="entry name" value="CheY-like"/>
    <property type="match status" value="1"/>
</dbReference>
<reference evidence="4 5" key="1">
    <citation type="submission" date="2018-08" db="EMBL/GenBank/DDBJ databases">
        <title>Mucilaginibacter sp. MYSH2.</title>
        <authorList>
            <person name="Seo T."/>
        </authorList>
    </citation>
    <scope>NUCLEOTIDE SEQUENCE [LARGE SCALE GENOMIC DNA]</scope>
    <source>
        <strain evidence="4 5">MYSH2</strain>
    </source>
</reference>
<dbReference type="EMBL" id="QWDC01000005">
    <property type="protein sequence ID" value="RFZ90077.1"/>
    <property type="molecule type" value="Genomic_DNA"/>
</dbReference>
<keyword evidence="4" id="KW-0238">DNA-binding</keyword>
<dbReference type="SMART" id="SM00448">
    <property type="entry name" value="REC"/>
    <property type="match status" value="1"/>
</dbReference>
<dbReference type="OrthoDB" id="677887at2"/>
<comment type="caution">
    <text evidence="4">The sequence shown here is derived from an EMBL/GenBank/DDBJ whole genome shotgun (WGS) entry which is preliminary data.</text>
</comment>
<evidence type="ECO:0000313" key="4">
    <source>
        <dbReference type="EMBL" id="RFZ90077.1"/>
    </source>
</evidence>
<organism evidence="4 5">
    <name type="scientific">Mucilaginibacter conchicola</name>
    <dbReference type="NCBI Taxonomy" id="2303333"/>
    <lineage>
        <taxon>Bacteria</taxon>
        <taxon>Pseudomonadati</taxon>
        <taxon>Bacteroidota</taxon>
        <taxon>Sphingobacteriia</taxon>
        <taxon>Sphingobacteriales</taxon>
        <taxon>Sphingobacteriaceae</taxon>
        <taxon>Mucilaginibacter</taxon>
    </lineage>
</organism>
<evidence type="ECO:0000313" key="5">
    <source>
        <dbReference type="Proteomes" id="UP000264217"/>
    </source>
</evidence>
<feature type="domain" description="Response regulatory" evidence="3">
    <location>
        <begin position="8"/>
        <end position="123"/>
    </location>
</feature>
<sequence length="124" mass="13472">MAQEKVRKALVVDDDPNIRDIIMMVLDMEGYVVTGLDNGHQVMQIAKLEHPDIVLLDVMLGDADGRDICRALKTDPATEAIPVLIVSATHGTADLKTSSCGANDHLAKPFDIRELIARVKKLAA</sequence>
<dbReference type="Gene3D" id="3.40.50.2300">
    <property type="match status" value="1"/>
</dbReference>
<dbReference type="PROSITE" id="PS50110">
    <property type="entry name" value="RESPONSE_REGULATORY"/>
    <property type="match status" value="1"/>
</dbReference>
<dbReference type="AlphaFoldDB" id="A0A372NN85"/>
<dbReference type="Proteomes" id="UP000264217">
    <property type="component" value="Unassembled WGS sequence"/>
</dbReference>
<feature type="modified residue" description="4-aspartylphosphate" evidence="2">
    <location>
        <position position="57"/>
    </location>
</feature>
<dbReference type="InterPro" id="IPR050595">
    <property type="entry name" value="Bact_response_regulator"/>
</dbReference>